<dbReference type="OrthoDB" id="10396775at2759"/>
<sequence length="469" mass="52778">MEKKRSCLEELIVKRIPSLQDELKMQNAKAQFIWNQIASYLHELNVQNTSPPEMQPPTSLSSSTENSNFICDHPIAHLCGLESRYALAVGDYAHQVLSTVNHGAEKLNQSVVSVDRLSVSDMGSETSPASEKSRYVELARLTECKRLTLSLQANIDAENARLVSQLTWLKNRLAPEGTHLDSISQTSHNPSNVEIMTEVEKLRRRCDQLALELAHLDETEMEQVNIEQSLGRQQAYLQRLDKLVDCAVDENAWNQFFTDLITVESDSFDKATELLRNIQRSAENFLSTSEILVDRLTTARQTASERELDRFRRVAIVEKFEQALLKVIRGLPLPPEAQKIRDSGPLTADSFRLILEQIRTGLTEANLSICQTSSHIAKLIPHIQKQFVALDETFNLSKSGLVRDHQSTQPHVECVQSERLIASGIGLCSSDLLQSMAERASTLESLTREIRELKLESDRVFAFVGTSVN</sequence>
<dbReference type="EMBL" id="LUCM01007346">
    <property type="protein sequence ID" value="KAA0190121.1"/>
    <property type="molecule type" value="Genomic_DNA"/>
</dbReference>
<protein>
    <submittedName>
        <fullName evidence="2">Uncharacterized protein</fullName>
    </submittedName>
</protein>
<gene>
    <name evidence="2" type="ORF">FBUS_08680</name>
</gene>
<name>A0A8E0RRZ6_9TREM</name>
<organism evidence="2 3">
    <name type="scientific">Fasciolopsis buskii</name>
    <dbReference type="NCBI Taxonomy" id="27845"/>
    <lineage>
        <taxon>Eukaryota</taxon>
        <taxon>Metazoa</taxon>
        <taxon>Spiralia</taxon>
        <taxon>Lophotrochozoa</taxon>
        <taxon>Platyhelminthes</taxon>
        <taxon>Trematoda</taxon>
        <taxon>Digenea</taxon>
        <taxon>Plagiorchiida</taxon>
        <taxon>Echinostomata</taxon>
        <taxon>Echinostomatoidea</taxon>
        <taxon>Fasciolidae</taxon>
        <taxon>Fasciolopsis</taxon>
    </lineage>
</organism>
<dbReference type="Proteomes" id="UP000728185">
    <property type="component" value="Unassembled WGS sequence"/>
</dbReference>
<proteinExistence type="predicted"/>
<evidence type="ECO:0000313" key="2">
    <source>
        <dbReference type="EMBL" id="KAA0190121.1"/>
    </source>
</evidence>
<dbReference type="AlphaFoldDB" id="A0A8E0RRZ6"/>
<comment type="caution">
    <text evidence="2">The sequence shown here is derived from an EMBL/GenBank/DDBJ whole genome shotgun (WGS) entry which is preliminary data.</text>
</comment>
<reference evidence="2" key="1">
    <citation type="submission" date="2019-05" db="EMBL/GenBank/DDBJ databases">
        <title>Annotation for the trematode Fasciolopsis buski.</title>
        <authorList>
            <person name="Choi Y.-J."/>
        </authorList>
    </citation>
    <scope>NUCLEOTIDE SEQUENCE</scope>
    <source>
        <strain evidence="2">HT</strain>
        <tissue evidence="2">Whole worm</tissue>
    </source>
</reference>
<keyword evidence="1" id="KW-0175">Coiled coil</keyword>
<keyword evidence="3" id="KW-1185">Reference proteome</keyword>
<feature type="coiled-coil region" evidence="1">
    <location>
        <begin position="192"/>
        <end position="219"/>
    </location>
</feature>
<accession>A0A8E0RRZ6</accession>
<evidence type="ECO:0000256" key="1">
    <source>
        <dbReference type="SAM" id="Coils"/>
    </source>
</evidence>
<evidence type="ECO:0000313" key="3">
    <source>
        <dbReference type="Proteomes" id="UP000728185"/>
    </source>
</evidence>